<dbReference type="EMBL" id="JAGINW010000001">
    <property type="protein sequence ID" value="MBP2330899.1"/>
    <property type="molecule type" value="Genomic_DNA"/>
</dbReference>
<keyword evidence="2" id="KW-0472">Membrane</keyword>
<keyword evidence="2" id="KW-0812">Transmembrane</keyword>
<gene>
    <name evidence="5" type="ORF">JOF56_011284</name>
</gene>
<keyword evidence="6" id="KW-1185">Reference proteome</keyword>
<feature type="transmembrane region" description="Helical" evidence="2">
    <location>
        <begin position="345"/>
        <end position="364"/>
    </location>
</feature>
<keyword evidence="3" id="KW-0732">Signal</keyword>
<feature type="chain" id="PRO_5047526782" description="DUF6923 domain-containing protein" evidence="3">
    <location>
        <begin position="27"/>
        <end position="367"/>
    </location>
</feature>
<evidence type="ECO:0000256" key="3">
    <source>
        <dbReference type="SAM" id="SignalP"/>
    </source>
</evidence>
<comment type="caution">
    <text evidence="5">The sequence shown here is derived from an EMBL/GenBank/DDBJ whole genome shotgun (WGS) entry which is preliminary data.</text>
</comment>
<protein>
    <recommendedName>
        <fullName evidence="4">DUF6923 domain-containing protein</fullName>
    </recommendedName>
</protein>
<feature type="compositionally biased region" description="Pro residues" evidence="1">
    <location>
        <begin position="259"/>
        <end position="293"/>
    </location>
</feature>
<dbReference type="InterPro" id="IPR054215">
    <property type="entry name" value="DUF6923"/>
</dbReference>
<feature type="region of interest" description="Disordered" evidence="1">
    <location>
        <begin position="246"/>
        <end position="342"/>
    </location>
</feature>
<evidence type="ECO:0000256" key="1">
    <source>
        <dbReference type="SAM" id="MobiDB-lite"/>
    </source>
</evidence>
<keyword evidence="2" id="KW-1133">Transmembrane helix</keyword>
<feature type="signal peptide" evidence="3">
    <location>
        <begin position="1"/>
        <end position="26"/>
    </location>
</feature>
<sequence length="367" mass="38188">MRLPSLGLTASLVMTTGLIGAVPSAAADGECDAFEVYTPKHGSSSTVVRLSLPDGGAGEIGQFGNELNAIGYAAGQNLLYGVSTRSQVVTIDRSGEAVVRGKVHGIGDATAGAVSGSTLYLRDGPKLMSLDIDPASPTYLQVTRWKWLSWLADVDDFDFGPDALLYGVTSAGMVVSIDPVRGKVRVVAKPKALPHGTYGAVLMSPGRILYAINNRSHGKSRLYRIALNDPQTATEVAAFPAADTTDAAGCLPAPRIEEPPAPPPSPQPPPPPPPPPPATQRPSPPAAPRPPAPTTTSVQPVVRQPAPVPPPIPPTSTNKPKKSPPPSMRPVAAPVKPDTEKKRRWALTTMVLILGAGAAVAATVRNR</sequence>
<evidence type="ECO:0000256" key="2">
    <source>
        <dbReference type="SAM" id="Phobius"/>
    </source>
</evidence>
<evidence type="ECO:0000313" key="6">
    <source>
        <dbReference type="Proteomes" id="UP001519332"/>
    </source>
</evidence>
<accession>A0ABS4U2L2</accession>
<proteinExistence type="predicted"/>
<reference evidence="5 6" key="1">
    <citation type="submission" date="2021-03" db="EMBL/GenBank/DDBJ databases">
        <title>Sequencing the genomes of 1000 actinobacteria strains.</title>
        <authorList>
            <person name="Klenk H.-P."/>
        </authorList>
    </citation>
    <scope>NUCLEOTIDE SEQUENCE [LARGE SCALE GENOMIC DNA]</scope>
    <source>
        <strain evidence="5 6">DSM 46670</strain>
    </source>
</reference>
<dbReference type="Proteomes" id="UP001519332">
    <property type="component" value="Unassembled WGS sequence"/>
</dbReference>
<dbReference type="SUPFAM" id="SSF63829">
    <property type="entry name" value="Calcium-dependent phosphotriesterase"/>
    <property type="match status" value="1"/>
</dbReference>
<evidence type="ECO:0000259" key="4">
    <source>
        <dbReference type="Pfam" id="PF21959"/>
    </source>
</evidence>
<name>A0ABS4U2L2_9PSEU</name>
<dbReference type="RefSeq" id="WP_209647564.1">
    <property type="nucleotide sequence ID" value="NZ_JAGINW010000001.1"/>
</dbReference>
<evidence type="ECO:0000313" key="5">
    <source>
        <dbReference type="EMBL" id="MBP2330899.1"/>
    </source>
</evidence>
<dbReference type="PRINTS" id="PR01217">
    <property type="entry name" value="PRICHEXTENSN"/>
</dbReference>
<feature type="domain" description="DUF6923" evidence="4">
    <location>
        <begin position="66"/>
        <end position="250"/>
    </location>
</feature>
<dbReference type="Pfam" id="PF21959">
    <property type="entry name" value="DUF6923"/>
    <property type="match status" value="1"/>
</dbReference>
<organism evidence="5 6">
    <name type="scientific">Kibdelosporangium banguiense</name>
    <dbReference type="NCBI Taxonomy" id="1365924"/>
    <lineage>
        <taxon>Bacteria</taxon>
        <taxon>Bacillati</taxon>
        <taxon>Actinomycetota</taxon>
        <taxon>Actinomycetes</taxon>
        <taxon>Pseudonocardiales</taxon>
        <taxon>Pseudonocardiaceae</taxon>
        <taxon>Kibdelosporangium</taxon>
    </lineage>
</organism>